<dbReference type="Gene3D" id="3.30.66.10">
    <property type="entry name" value="DNA topoisomerase I domain"/>
    <property type="match status" value="1"/>
</dbReference>
<dbReference type="InterPro" id="IPR011010">
    <property type="entry name" value="DNA_brk_join_enz"/>
</dbReference>
<comment type="similarity">
    <text evidence="2">Belongs to the type IB topoisomerase family.</text>
</comment>
<evidence type="ECO:0000313" key="10">
    <source>
        <dbReference type="Proteomes" id="UP000078263"/>
    </source>
</evidence>
<dbReference type="InterPro" id="IPR001631">
    <property type="entry name" value="TopoI"/>
</dbReference>
<keyword evidence="10" id="KW-1185">Reference proteome</keyword>
<dbReference type="Gene3D" id="1.10.132.120">
    <property type="match status" value="1"/>
</dbReference>
<organism evidence="9 10">
    <name type="scientific">Erythrobacter neustonensis</name>
    <dbReference type="NCBI Taxonomy" id="1112"/>
    <lineage>
        <taxon>Bacteria</taxon>
        <taxon>Pseudomonadati</taxon>
        <taxon>Pseudomonadota</taxon>
        <taxon>Alphaproteobacteria</taxon>
        <taxon>Sphingomonadales</taxon>
        <taxon>Erythrobacteraceae</taxon>
        <taxon>Erythrobacter/Porphyrobacter group</taxon>
        <taxon>Erythrobacter</taxon>
    </lineage>
</organism>
<dbReference type="Proteomes" id="UP000078263">
    <property type="component" value="Chromosome"/>
</dbReference>
<dbReference type="InterPro" id="IPR014711">
    <property type="entry name" value="TopoI_cat_a-hlx-sub_euk"/>
</dbReference>
<sequence>MEKLIYVDDSLPGITRKRAGKGWAYYDASGVLIRSAREKRRLNAIALPPAYRDAWFCPADNGHILATGYDDAGRKQYRYHPDFRAQREGAKYDACIAFAKRLPLIRKRVEEDLSARGVPRETALAAVVRLLDLSAIRIGNEQYAKSNESYGATTLRADHAEVGRRRLVLHFTGKSGKDHDIAVEDPDLAAAVRRMESLVEEGEDHLFRYEDDSGEVRPVTSADVNAYLRETMGDDFSAKHFRTFHASSLAFEKLAGGPGQIKLKEMLEHVSDRLGNTPAIARSSYVHPAVIAQIDGQEDWRKSLKLPRQTRWLTRAERGLIAFLEGCGSASEYLAAEQA</sequence>
<dbReference type="EMBL" id="CP016033">
    <property type="protein sequence ID" value="ANK13896.1"/>
    <property type="molecule type" value="Genomic_DNA"/>
</dbReference>
<dbReference type="Pfam" id="PF21338">
    <property type="entry name" value="Top1B_N_bact"/>
    <property type="match status" value="1"/>
</dbReference>
<evidence type="ECO:0000256" key="5">
    <source>
        <dbReference type="ARBA" id="ARBA00023125"/>
    </source>
</evidence>
<dbReference type="Pfam" id="PF01028">
    <property type="entry name" value="Topoisom_I"/>
    <property type="match status" value="1"/>
</dbReference>
<keyword evidence="6 9" id="KW-0413">Isomerase</keyword>
<evidence type="ECO:0000256" key="6">
    <source>
        <dbReference type="ARBA" id="ARBA00023235"/>
    </source>
</evidence>
<reference evidence="9 10" key="1">
    <citation type="submission" date="2016-05" db="EMBL/GenBank/DDBJ databases">
        <title>Compelete Genome Sequence of Bacteriochlorophyll-Synthesizing Bacterium Porphyrobacter neustonensis DSM 9434.</title>
        <authorList>
            <person name="Shi X.-L."/>
            <person name="Wu Y.-H."/>
            <person name="Cheng H."/>
            <person name="Xu L."/>
            <person name="Zhang X.-Q."/>
            <person name="Wang C.-S."/>
            <person name="Xu X.-W."/>
        </authorList>
    </citation>
    <scope>NUCLEOTIDE SEQUENCE [LARGE SCALE GENOMIC DNA]</scope>
    <source>
        <strain evidence="9 10">DSM 9434</strain>
    </source>
</reference>
<dbReference type="PROSITE" id="PS52038">
    <property type="entry name" value="TOPO_IB_2"/>
    <property type="match status" value="1"/>
</dbReference>
<dbReference type="KEGG" id="pns:A9D12_14045"/>
<evidence type="ECO:0000259" key="8">
    <source>
        <dbReference type="Pfam" id="PF21338"/>
    </source>
</evidence>
<evidence type="ECO:0000256" key="2">
    <source>
        <dbReference type="ARBA" id="ARBA00006645"/>
    </source>
</evidence>
<evidence type="ECO:0000256" key="3">
    <source>
        <dbReference type="ARBA" id="ARBA00012891"/>
    </source>
</evidence>
<evidence type="ECO:0000256" key="4">
    <source>
        <dbReference type="ARBA" id="ARBA00023029"/>
    </source>
</evidence>
<gene>
    <name evidence="9" type="ORF">A9D12_14045</name>
</gene>
<name>A0A192D794_9SPHN</name>
<dbReference type="Gene3D" id="3.90.15.10">
    <property type="entry name" value="Topoisomerase I, Chain A, domain 3"/>
    <property type="match status" value="1"/>
</dbReference>
<dbReference type="GO" id="GO:0003917">
    <property type="term" value="F:DNA topoisomerase type I (single strand cut, ATP-independent) activity"/>
    <property type="evidence" value="ECO:0007669"/>
    <property type="project" value="UniProtKB-EC"/>
</dbReference>
<dbReference type="RefSeq" id="WP_068353019.1">
    <property type="nucleotide sequence ID" value="NZ_CP016033.1"/>
</dbReference>
<dbReference type="GO" id="GO:0006265">
    <property type="term" value="P:DNA topological change"/>
    <property type="evidence" value="ECO:0007669"/>
    <property type="project" value="InterPro"/>
</dbReference>
<dbReference type="InterPro" id="IPR049331">
    <property type="entry name" value="Top1B_N_bact"/>
</dbReference>
<keyword evidence="5" id="KW-0238">DNA-binding</keyword>
<dbReference type="InterPro" id="IPR035447">
    <property type="entry name" value="DNA_topo_I_N_sf"/>
</dbReference>
<feature type="domain" description="DNA topoisomerase I catalytic core eukaryotic-type" evidence="7">
    <location>
        <begin position="82"/>
        <end position="256"/>
    </location>
</feature>
<evidence type="ECO:0000256" key="1">
    <source>
        <dbReference type="ARBA" id="ARBA00000213"/>
    </source>
</evidence>
<dbReference type="GO" id="GO:0003677">
    <property type="term" value="F:DNA binding"/>
    <property type="evidence" value="ECO:0007669"/>
    <property type="project" value="UniProtKB-KW"/>
</dbReference>
<dbReference type="InterPro" id="IPR013500">
    <property type="entry name" value="TopoI_cat_euk"/>
</dbReference>
<proteinExistence type="inferred from homology"/>
<accession>A0A192D794</accession>
<dbReference type="SUPFAM" id="SSF55869">
    <property type="entry name" value="DNA topoisomerase I domain"/>
    <property type="match status" value="1"/>
</dbReference>
<dbReference type="OrthoDB" id="9778962at2"/>
<feature type="domain" description="DNA topoisomerase IB N-terminal" evidence="8">
    <location>
        <begin position="22"/>
        <end position="70"/>
    </location>
</feature>
<dbReference type="PRINTS" id="PR00416">
    <property type="entry name" value="EUTPISMRASEI"/>
</dbReference>
<dbReference type="STRING" id="1112.A9D12_14045"/>
<evidence type="ECO:0000259" key="7">
    <source>
        <dbReference type="Pfam" id="PF01028"/>
    </source>
</evidence>
<keyword evidence="4" id="KW-0799">Topoisomerase</keyword>
<dbReference type="AlphaFoldDB" id="A0A192D794"/>
<comment type="catalytic activity">
    <reaction evidence="1">
        <text>ATP-independent breakage of single-stranded DNA, followed by passage and rejoining.</text>
        <dbReference type="EC" id="5.6.2.1"/>
    </reaction>
</comment>
<protein>
    <recommendedName>
        <fullName evidence="3">DNA topoisomerase</fullName>
        <ecNumber evidence="3">5.6.2.1</ecNumber>
    </recommendedName>
</protein>
<dbReference type="SUPFAM" id="SSF56349">
    <property type="entry name" value="DNA breaking-rejoining enzymes"/>
    <property type="match status" value="1"/>
</dbReference>
<evidence type="ECO:0000313" key="9">
    <source>
        <dbReference type="EMBL" id="ANK13896.1"/>
    </source>
</evidence>
<dbReference type="EC" id="5.6.2.1" evidence="3"/>